<dbReference type="EMBL" id="JBBCAQ010000010">
    <property type="protein sequence ID" value="KAK7600836.1"/>
    <property type="molecule type" value="Genomic_DNA"/>
</dbReference>
<keyword evidence="3" id="KW-1185">Reference proteome</keyword>
<dbReference type="AlphaFoldDB" id="A0AAN9TMT7"/>
<feature type="compositionally biased region" description="Basic and acidic residues" evidence="1">
    <location>
        <begin position="107"/>
        <end position="153"/>
    </location>
</feature>
<protein>
    <submittedName>
        <fullName evidence="2">Uncharacterized protein</fullName>
    </submittedName>
</protein>
<reference evidence="2 3" key="1">
    <citation type="submission" date="2024-03" db="EMBL/GenBank/DDBJ databases">
        <title>Adaptation during the transition from Ophiocordyceps entomopathogen to insect associate is accompanied by gene loss and intensified selection.</title>
        <authorList>
            <person name="Ward C.M."/>
            <person name="Onetto C.A."/>
            <person name="Borneman A.R."/>
        </authorList>
    </citation>
    <scope>NUCLEOTIDE SEQUENCE [LARGE SCALE GENOMIC DNA]</scope>
    <source>
        <strain evidence="2">AWRI1</strain>
        <tissue evidence="2">Single Adult Female</tissue>
    </source>
</reference>
<evidence type="ECO:0000256" key="1">
    <source>
        <dbReference type="SAM" id="MobiDB-lite"/>
    </source>
</evidence>
<comment type="caution">
    <text evidence="2">The sequence shown here is derived from an EMBL/GenBank/DDBJ whole genome shotgun (WGS) entry which is preliminary data.</text>
</comment>
<dbReference type="Proteomes" id="UP001367676">
    <property type="component" value="Unassembled WGS sequence"/>
</dbReference>
<sequence>MGRRDGKLSLFPQSSVIASVNTKSGSQLALEGAIRVVVIAAAAAATAAKNGRQRRPARQPANFRPRRRRRWDGGGEARFRLRVALGDTGRAYSVHRPSPPPQAASFHRKDDETLPKHVDDEKTTIRGKKSDMNCVGKRKEERKARSRDANFWN</sequence>
<evidence type="ECO:0000313" key="2">
    <source>
        <dbReference type="EMBL" id="KAK7600836.1"/>
    </source>
</evidence>
<accession>A0AAN9TMT7</accession>
<feature type="region of interest" description="Disordered" evidence="1">
    <location>
        <begin position="90"/>
        <end position="153"/>
    </location>
</feature>
<organism evidence="2 3">
    <name type="scientific">Parthenolecanium corni</name>
    <dbReference type="NCBI Taxonomy" id="536013"/>
    <lineage>
        <taxon>Eukaryota</taxon>
        <taxon>Metazoa</taxon>
        <taxon>Ecdysozoa</taxon>
        <taxon>Arthropoda</taxon>
        <taxon>Hexapoda</taxon>
        <taxon>Insecta</taxon>
        <taxon>Pterygota</taxon>
        <taxon>Neoptera</taxon>
        <taxon>Paraneoptera</taxon>
        <taxon>Hemiptera</taxon>
        <taxon>Sternorrhyncha</taxon>
        <taxon>Coccoidea</taxon>
        <taxon>Coccidae</taxon>
        <taxon>Parthenolecanium</taxon>
    </lineage>
</organism>
<gene>
    <name evidence="2" type="ORF">V9T40_008277</name>
</gene>
<feature type="region of interest" description="Disordered" evidence="1">
    <location>
        <begin position="45"/>
        <end position="75"/>
    </location>
</feature>
<name>A0AAN9TMT7_9HEMI</name>
<evidence type="ECO:0000313" key="3">
    <source>
        <dbReference type="Proteomes" id="UP001367676"/>
    </source>
</evidence>
<proteinExistence type="predicted"/>